<dbReference type="EMBL" id="BK015373">
    <property type="protein sequence ID" value="DAE03759.1"/>
    <property type="molecule type" value="Genomic_DNA"/>
</dbReference>
<name>A0A8S5P997_9CAUD</name>
<accession>A0A8S5P997</accession>
<evidence type="ECO:0000313" key="1">
    <source>
        <dbReference type="EMBL" id="DAE03759.1"/>
    </source>
</evidence>
<organism evidence="1">
    <name type="scientific">Myoviridae sp. ctZNX6</name>
    <dbReference type="NCBI Taxonomy" id="2825127"/>
    <lineage>
        <taxon>Viruses</taxon>
        <taxon>Duplodnaviria</taxon>
        <taxon>Heunggongvirae</taxon>
        <taxon>Uroviricota</taxon>
        <taxon>Caudoviricetes</taxon>
    </lineage>
</organism>
<protein>
    <submittedName>
        <fullName evidence="1">Uncharacterized protein</fullName>
    </submittedName>
</protein>
<proteinExistence type="predicted"/>
<reference evidence="1" key="1">
    <citation type="journal article" date="2021" name="Proc. Natl. Acad. Sci. U.S.A.">
        <title>A Catalog of Tens of Thousands of Viruses from Human Metagenomes Reveals Hidden Associations with Chronic Diseases.</title>
        <authorList>
            <person name="Tisza M.J."/>
            <person name="Buck C.B."/>
        </authorList>
    </citation>
    <scope>NUCLEOTIDE SEQUENCE</scope>
    <source>
        <strain evidence="1">CtZNX6</strain>
    </source>
</reference>
<sequence length="150" mass="15977">MPSIKITGADELVMVLNRLSEESEGAIKKAVFDGAAVIADAVRSSINGLRVDGPSAWETRRRTEQKAGLQAGLTTYQIEDKGGKIEGGVGFSGTNSRGQSNRMIARVFNSGTSFSSKQPFFDRAVRSSRGAAQAAVKATLEEEIQKIVKG</sequence>